<dbReference type="InterPro" id="IPR041916">
    <property type="entry name" value="Anti_sigma_zinc_sf"/>
</dbReference>
<sequence>MTIAREELAAFADGEMPEARAAEVAAAVETDPALAREVEAHRALRARLSGHFAPMLDEPVPDRLAAMLQAGEAPPQAEVADLAAARERRRERRAVPRWGWVVGPALAASLALVVFLPRGEEDPAYAGASLAAALDSTLVAEQAPDADTRILLSFRDAQGEFCRAFSRTQGSGIACRDEQGWRIEAQGEGSAGAQSEYRMAGADEASILARAQEMAQGPALDAEAEAAARAAGWR</sequence>
<keyword evidence="3" id="KW-1185">Reference proteome</keyword>
<reference evidence="2 3" key="1">
    <citation type="submission" date="2024-02" db="EMBL/GenBank/DDBJ databases">
        <title>The whole genome sequence of five bacterial samples isolated from Abu Dhabi Sabkha-shore region.</title>
        <authorList>
            <person name="Sudalaimuthuasari N."/>
            <person name="Sarfraz B."/>
            <person name="Tuyisabe J.D."/>
            <person name="Mugisha Ntwali L.D.M."/>
            <person name="Ali A.I.A.A."/>
            <person name="Almansoori S.Z.A."/>
            <person name="Alajami H.S.A."/>
            <person name="Almeqbaali A.A.S."/>
            <person name="Kundu B."/>
            <person name="Saeed E.E."/>
            <person name="Sukumarinath V."/>
            <person name="Mishra A.K."/>
            <person name="Hazzouri K.M."/>
            <person name="Almaskari R."/>
            <person name="Sharma A.K."/>
            <person name="Amiri K.M.A."/>
        </authorList>
    </citation>
    <scope>NUCLEOTIDE SEQUENCE [LARGE SCALE GENOMIC DNA]</scope>
    <source>
        <strain evidence="3">kcgeb_sd</strain>
    </source>
</reference>
<dbReference type="RefSeq" id="WP_338445106.1">
    <property type="nucleotide sequence ID" value="NZ_CP144918.1"/>
</dbReference>
<dbReference type="Proteomes" id="UP001335183">
    <property type="component" value="Chromosome"/>
</dbReference>
<feature type="transmembrane region" description="Helical" evidence="1">
    <location>
        <begin position="98"/>
        <end position="116"/>
    </location>
</feature>
<dbReference type="Gene3D" id="1.10.10.1320">
    <property type="entry name" value="Anti-sigma factor, zinc-finger domain"/>
    <property type="match status" value="1"/>
</dbReference>
<dbReference type="EMBL" id="CP144918">
    <property type="protein sequence ID" value="WWA46204.1"/>
    <property type="molecule type" value="Genomic_DNA"/>
</dbReference>
<protein>
    <recommendedName>
        <fullName evidence="4">Anti-sigma factor</fullName>
    </recommendedName>
</protein>
<accession>A0ABZ2D1Z2</accession>
<gene>
    <name evidence="2" type="ORF">V5F89_07860</name>
</gene>
<keyword evidence="1" id="KW-0812">Transmembrane</keyword>
<keyword evidence="1" id="KW-0472">Membrane</keyword>
<evidence type="ECO:0000256" key="1">
    <source>
        <dbReference type="SAM" id="Phobius"/>
    </source>
</evidence>
<keyword evidence="1" id="KW-1133">Transmembrane helix</keyword>
<evidence type="ECO:0008006" key="4">
    <source>
        <dbReference type="Google" id="ProtNLM"/>
    </source>
</evidence>
<organism evidence="2 3">
    <name type="scientific">Pelagerythrobacter marensis</name>
    <dbReference type="NCBI Taxonomy" id="543877"/>
    <lineage>
        <taxon>Bacteria</taxon>
        <taxon>Pseudomonadati</taxon>
        <taxon>Pseudomonadota</taxon>
        <taxon>Alphaproteobacteria</taxon>
        <taxon>Sphingomonadales</taxon>
        <taxon>Erythrobacteraceae</taxon>
        <taxon>Pelagerythrobacter</taxon>
    </lineage>
</organism>
<proteinExistence type="predicted"/>
<name>A0ABZ2D1Z2_9SPHN</name>
<evidence type="ECO:0000313" key="2">
    <source>
        <dbReference type="EMBL" id="WWA46204.1"/>
    </source>
</evidence>
<evidence type="ECO:0000313" key="3">
    <source>
        <dbReference type="Proteomes" id="UP001335183"/>
    </source>
</evidence>